<evidence type="ECO:0000313" key="2">
    <source>
        <dbReference type="EMBL" id="UJG44013.1"/>
    </source>
</evidence>
<accession>A0A9Y1BRS0</accession>
<proteinExistence type="predicted"/>
<dbReference type="Proteomes" id="UP001200513">
    <property type="component" value="Chromosome"/>
</dbReference>
<protein>
    <submittedName>
        <fullName evidence="2">NTP transferase domain-containing protein</fullName>
    </submittedName>
</protein>
<dbReference type="SUPFAM" id="SSF53448">
    <property type="entry name" value="Nucleotide-diphospho-sugar transferases"/>
    <property type="match status" value="1"/>
</dbReference>
<keyword evidence="2" id="KW-0808">Transferase</keyword>
<dbReference type="InterPro" id="IPR029044">
    <property type="entry name" value="Nucleotide-diphossugar_trans"/>
</dbReference>
<dbReference type="InterPro" id="IPR025877">
    <property type="entry name" value="MobA-like_NTP_Trfase"/>
</dbReference>
<evidence type="ECO:0000259" key="1">
    <source>
        <dbReference type="Pfam" id="PF12804"/>
    </source>
</evidence>
<reference evidence="2" key="1">
    <citation type="journal article" date="2022" name="Nat. Microbiol.">
        <title>Unique mobile elements and scalable gene flow at the prokaryote-eukaryote boundary revealed by circularized Asgard archaea genomes.</title>
        <authorList>
            <person name="Wu F."/>
            <person name="Speth D.R."/>
            <person name="Philosof A."/>
            <person name="Cremiere A."/>
            <person name="Narayanan A."/>
            <person name="Barco R.A."/>
            <person name="Connon S.A."/>
            <person name="Amend J.P."/>
            <person name="Antoshechkin I.A."/>
            <person name="Orphan V.J."/>
        </authorList>
    </citation>
    <scope>NUCLEOTIDE SEQUENCE</scope>
    <source>
        <strain evidence="2">PR6</strain>
    </source>
</reference>
<dbReference type="Gene3D" id="3.90.550.10">
    <property type="entry name" value="Spore Coat Polysaccharide Biosynthesis Protein SpsA, Chain A"/>
    <property type="match status" value="1"/>
</dbReference>
<feature type="domain" description="MobA-like NTP transferase" evidence="1">
    <location>
        <begin position="32"/>
        <end position="147"/>
    </location>
</feature>
<dbReference type="EMBL" id="CP084167">
    <property type="protein sequence ID" value="UJG44013.1"/>
    <property type="molecule type" value="Genomic_DNA"/>
</dbReference>
<name>A0A9Y1BRS0_9ARCH</name>
<sequence>MNKYPVFILAGRDKERREIMKKMDPNEKYQIKAQLPFLGKRVIDFVVEALYQSKMVEEVYIVGQNNETLPFDNFPVKYIEADYISDIKTKYNAILNHLERENKKLNYIIFCSSDCPAIRPELVDQFIKEVDSCENCDFIMSIVPNERVVELYGKSNRVVGKFTDAEVFPGEMYALSPRAIKVGTKEIEILSNRRRNRTFWGTASYIVKKALKKPSTWFKILKLVFKRASLEDAKIIFEKVFEIRGKAVIIDDIGFGYDLDLVEDYERLEKLIVQRENEIKKRTVLQKN</sequence>
<dbReference type="GO" id="GO:0016779">
    <property type="term" value="F:nucleotidyltransferase activity"/>
    <property type="evidence" value="ECO:0007669"/>
    <property type="project" value="UniProtKB-ARBA"/>
</dbReference>
<organism evidence="2">
    <name type="scientific">Candidatus Heimdallarchaeum endolithica</name>
    <dbReference type="NCBI Taxonomy" id="2876572"/>
    <lineage>
        <taxon>Archaea</taxon>
        <taxon>Promethearchaeati</taxon>
        <taxon>Candidatus Heimdallarchaeota</taxon>
        <taxon>Candidatus Heimdallarchaeia (ex Rinke et al. 2021) (nom. nud.)</taxon>
        <taxon>Candidatus Heimdallarchaeales</taxon>
        <taxon>Candidatus Heimdallarchaeaceae</taxon>
        <taxon>Candidatus Heimdallarchaeum</taxon>
    </lineage>
</organism>
<dbReference type="Pfam" id="PF12804">
    <property type="entry name" value="NTP_transf_3"/>
    <property type="match status" value="1"/>
</dbReference>
<dbReference type="AlphaFoldDB" id="A0A9Y1BRS0"/>
<gene>
    <name evidence="2" type="ORF">K9W46_02245</name>
</gene>